<name>A0A922ECF6_CARIL</name>
<reference evidence="2" key="1">
    <citation type="submission" date="2021-01" db="EMBL/GenBank/DDBJ databases">
        <authorList>
            <person name="Lovell J.T."/>
            <person name="Bentley N."/>
            <person name="Bhattarai G."/>
            <person name="Jenkins J.W."/>
            <person name="Sreedasyam A."/>
            <person name="Alarcon Y."/>
            <person name="Bock C."/>
            <person name="Boston L."/>
            <person name="Carlson J."/>
            <person name="Cervantes K."/>
            <person name="Clermont K."/>
            <person name="Krom N."/>
            <person name="Kubenka K."/>
            <person name="Mamidi S."/>
            <person name="Mattison C."/>
            <person name="Monteros M."/>
            <person name="Pisani C."/>
            <person name="Plott C."/>
            <person name="Rajasekar S."/>
            <person name="Rhein H.S."/>
            <person name="Rohla C."/>
            <person name="Song M."/>
            <person name="Hilaire R.S."/>
            <person name="Shu S."/>
            <person name="Wells L."/>
            <person name="Wang X."/>
            <person name="Webber J."/>
            <person name="Heerema R.J."/>
            <person name="Klein P."/>
            <person name="Conner P."/>
            <person name="Grauke L."/>
            <person name="Grimwood J."/>
            <person name="Schmutz J."/>
            <person name="Randall J.J."/>
        </authorList>
    </citation>
    <scope>NUCLEOTIDE SEQUENCE</scope>
    <source>
        <tissue evidence="2">Leaf</tissue>
    </source>
</reference>
<protein>
    <submittedName>
        <fullName evidence="2">Uncharacterized protein</fullName>
    </submittedName>
</protein>
<dbReference type="Proteomes" id="UP000811246">
    <property type="component" value="Chromosome 8"/>
</dbReference>
<evidence type="ECO:0000313" key="3">
    <source>
        <dbReference type="Proteomes" id="UP000811246"/>
    </source>
</evidence>
<accession>A0A922ECF6</accession>
<organism evidence="2 3">
    <name type="scientific">Carya illinoinensis</name>
    <name type="common">Pecan</name>
    <dbReference type="NCBI Taxonomy" id="32201"/>
    <lineage>
        <taxon>Eukaryota</taxon>
        <taxon>Viridiplantae</taxon>
        <taxon>Streptophyta</taxon>
        <taxon>Embryophyta</taxon>
        <taxon>Tracheophyta</taxon>
        <taxon>Spermatophyta</taxon>
        <taxon>Magnoliopsida</taxon>
        <taxon>eudicotyledons</taxon>
        <taxon>Gunneridae</taxon>
        <taxon>Pentapetalae</taxon>
        <taxon>rosids</taxon>
        <taxon>fabids</taxon>
        <taxon>Fagales</taxon>
        <taxon>Juglandaceae</taxon>
        <taxon>Carya</taxon>
    </lineage>
</organism>
<dbReference type="EMBL" id="CM031832">
    <property type="protein sequence ID" value="KAG6701041.1"/>
    <property type="molecule type" value="Genomic_DNA"/>
</dbReference>
<dbReference type="EMBL" id="CM031832">
    <property type="protein sequence ID" value="KAG6701043.1"/>
    <property type="molecule type" value="Genomic_DNA"/>
</dbReference>
<evidence type="ECO:0000313" key="2">
    <source>
        <dbReference type="EMBL" id="KAG6701041.1"/>
    </source>
</evidence>
<proteinExistence type="predicted"/>
<feature type="compositionally biased region" description="Basic residues" evidence="1">
    <location>
        <begin position="1"/>
        <end position="10"/>
    </location>
</feature>
<feature type="compositionally biased region" description="Polar residues" evidence="1">
    <location>
        <begin position="13"/>
        <end position="22"/>
    </location>
</feature>
<dbReference type="AlphaFoldDB" id="A0A922ECF6"/>
<dbReference type="EMBL" id="CM031832">
    <property type="protein sequence ID" value="KAG6701042.1"/>
    <property type="molecule type" value="Genomic_DNA"/>
</dbReference>
<feature type="region of interest" description="Disordered" evidence="1">
    <location>
        <begin position="1"/>
        <end position="49"/>
    </location>
</feature>
<gene>
    <name evidence="2" type="ORF">I3842_08G144200</name>
</gene>
<evidence type="ECO:0000256" key="1">
    <source>
        <dbReference type="SAM" id="MobiDB-lite"/>
    </source>
</evidence>
<sequence length="105" mass="11910">MPKRPAKKAPKTQGHQVKSTSIARRKCYKGKAEASASKRSKGSMDSDDSFHPFGHCVTLLQKIEPKLPNDVWLCAYAVLRDSRLDQVGFLNMDDKCRILWAMQFL</sequence>
<comment type="caution">
    <text evidence="2">The sequence shown here is derived from an EMBL/GenBank/DDBJ whole genome shotgun (WGS) entry which is preliminary data.</text>
</comment>